<reference evidence="1 2" key="1">
    <citation type="submission" date="2023-03" db="EMBL/GenBank/DDBJ databases">
        <title>Whole genome sequencing of Methanotrichaceae archaeon M04Ac.</title>
        <authorList>
            <person name="Khomyakova M.A."/>
            <person name="Merkel A.Y."/>
            <person name="Slobodkin A.I."/>
        </authorList>
    </citation>
    <scope>NUCLEOTIDE SEQUENCE [LARGE SCALE GENOMIC DNA]</scope>
    <source>
        <strain evidence="1 2">M04Ac</strain>
    </source>
</reference>
<dbReference type="SUPFAM" id="SSF55486">
    <property type="entry name" value="Metalloproteases ('zincins'), catalytic domain"/>
    <property type="match status" value="1"/>
</dbReference>
<proteinExistence type="predicted"/>
<dbReference type="RefSeq" id="WP_316969766.1">
    <property type="nucleotide sequence ID" value="NZ_JARFPL010000043.1"/>
</dbReference>
<dbReference type="Proteomes" id="UP001215956">
    <property type="component" value="Unassembled WGS sequence"/>
</dbReference>
<gene>
    <name evidence="1" type="ORF">P0O24_10805</name>
</gene>
<keyword evidence="2" id="KW-1185">Reference proteome</keyword>
<comment type="caution">
    <text evidence="1">The sequence shown here is derived from an EMBL/GenBank/DDBJ whole genome shotgun (WGS) entry which is preliminary data.</text>
</comment>
<protein>
    <submittedName>
        <fullName evidence="1">Uncharacterized protein</fullName>
    </submittedName>
</protein>
<organism evidence="1 2">
    <name type="scientific">Candidatus Methanocrinis alkalitolerans</name>
    <dbReference type="NCBI Taxonomy" id="3033395"/>
    <lineage>
        <taxon>Archaea</taxon>
        <taxon>Methanobacteriati</taxon>
        <taxon>Methanobacteriota</taxon>
        <taxon>Stenosarchaea group</taxon>
        <taxon>Methanomicrobia</taxon>
        <taxon>Methanotrichales</taxon>
        <taxon>Methanotrichaceae</taxon>
        <taxon>Methanocrinis</taxon>
    </lineage>
</organism>
<sequence length="225" mass="26127">MDEEIVCTEIHDYGSDVVVEMQKDQKIKWREVITTSRIHILEEYDPIGTQHLKAEDIIEELNKIPKNIRKFISIIVLAPFSFSRGESNDPIFASAHWWRSEITIYAFEHDRAKLKEILALHRTIAHEAGHIIDRNIMEGRGLSSNYLSYTPTWSKAMCADSQIKQTSRDSSSYLVSSYADSRQSIGEDFADSVMFYCYAESRALLREFYPNRYKILEEFLGSVDR</sequence>
<dbReference type="EMBL" id="JARFPL010000043">
    <property type="protein sequence ID" value="MDF0594069.1"/>
    <property type="molecule type" value="Genomic_DNA"/>
</dbReference>
<name>A0ABT5XH94_9EURY</name>
<dbReference type="InterPro" id="IPR024079">
    <property type="entry name" value="MetalloPept_cat_dom_sf"/>
</dbReference>
<evidence type="ECO:0000313" key="2">
    <source>
        <dbReference type="Proteomes" id="UP001215956"/>
    </source>
</evidence>
<evidence type="ECO:0000313" key="1">
    <source>
        <dbReference type="EMBL" id="MDF0594069.1"/>
    </source>
</evidence>
<accession>A0ABT5XH94</accession>
<dbReference type="Gene3D" id="3.40.390.10">
    <property type="entry name" value="Collagenase (Catalytic Domain)"/>
    <property type="match status" value="1"/>
</dbReference>